<evidence type="ECO:0000256" key="1">
    <source>
        <dbReference type="SAM" id="Coils"/>
    </source>
</evidence>
<accession>A0AA42MYD8</accession>
<gene>
    <name evidence="2" type="ORF">N5C10_18970</name>
</gene>
<protein>
    <submittedName>
        <fullName evidence="2">BrnA antitoxin family protein</fullName>
    </submittedName>
</protein>
<dbReference type="InterPro" id="IPR022148">
    <property type="entry name" value="CopG_antitoxin"/>
</dbReference>
<sequence>MKADKAILDPNTIFDDVDKWESGELGADEAHIQSVGMPQKLKKLLNKSQEKKMQLVSIRLPVELIEDLKTIGKLEGMGYQSLAREVLNRFVEAENRKRINDLISEKRKLERELEEMKYELEHCKKRA</sequence>
<reference evidence="2" key="1">
    <citation type="submission" date="2022-09" db="EMBL/GenBank/DDBJ databases">
        <title>Intensive care unit water sources are persistently colonized with multi-drug resistant bacteria and are the site of extensive horizontal gene transfer of antibiotic resistance genes.</title>
        <authorList>
            <person name="Diorio-Toth L."/>
        </authorList>
    </citation>
    <scope>NUCLEOTIDE SEQUENCE</scope>
    <source>
        <strain evidence="2">GD03920</strain>
    </source>
</reference>
<dbReference type="AlphaFoldDB" id="A0AA42MYD8"/>
<feature type="coiled-coil region" evidence="1">
    <location>
        <begin position="92"/>
        <end position="126"/>
    </location>
</feature>
<dbReference type="RefSeq" id="WP_168402645.1">
    <property type="nucleotide sequence ID" value="NZ_JAOCAN010000040.1"/>
</dbReference>
<organism evidence="2 3">
    <name type="scientific">Acinetobacter johnsonii</name>
    <dbReference type="NCBI Taxonomy" id="40214"/>
    <lineage>
        <taxon>Bacteria</taxon>
        <taxon>Pseudomonadati</taxon>
        <taxon>Pseudomonadota</taxon>
        <taxon>Gammaproteobacteria</taxon>
        <taxon>Moraxellales</taxon>
        <taxon>Moraxellaceae</taxon>
        <taxon>Acinetobacter</taxon>
    </lineage>
</organism>
<proteinExistence type="predicted"/>
<dbReference type="Proteomes" id="UP001159915">
    <property type="component" value="Unassembled WGS sequence"/>
</dbReference>
<keyword evidence="1" id="KW-0175">Coiled coil</keyword>
<name>A0AA42MYD8_ACIJO</name>
<dbReference type="Pfam" id="PF12441">
    <property type="entry name" value="CopG_antitoxin"/>
    <property type="match status" value="1"/>
</dbReference>
<evidence type="ECO:0000313" key="3">
    <source>
        <dbReference type="Proteomes" id="UP001159915"/>
    </source>
</evidence>
<dbReference type="EMBL" id="JAOCBE010000005">
    <property type="protein sequence ID" value="MDH0971216.1"/>
    <property type="molecule type" value="Genomic_DNA"/>
</dbReference>
<evidence type="ECO:0000313" key="2">
    <source>
        <dbReference type="EMBL" id="MDH0971216.1"/>
    </source>
</evidence>
<comment type="caution">
    <text evidence="2">The sequence shown here is derived from an EMBL/GenBank/DDBJ whole genome shotgun (WGS) entry which is preliminary data.</text>
</comment>